<dbReference type="GO" id="GO:0008408">
    <property type="term" value="F:3'-5' exonuclease activity"/>
    <property type="evidence" value="ECO:0007669"/>
    <property type="project" value="InterPro"/>
</dbReference>
<evidence type="ECO:0000313" key="5">
    <source>
        <dbReference type="Proteomes" id="UP000288086"/>
    </source>
</evidence>
<sequence>MNETGYRNLMKLASIAQTAGFYYRPRIDRKLLFAHQEGLLALTACLHGEIPWTITHHGLDKAKEKALDLQKVFGDRLYFEIQENGIPEQRTVNDGLLELGNDLDIKVVATNDCHYLNQDESYAHEVLLCIQTSKTINDPNRFRFSTDELYFKSPDVMAKQFSYCPEALANTLEVADRCNLELEFNENHFPIFPVPENESLESLFEKACRDGLDIRLEHLRSLQEVSKELEQQYQERLEMEIGVIQEMGFSGYFLIVADFINWAKSQKIT</sequence>
<evidence type="ECO:0000259" key="3">
    <source>
        <dbReference type="Pfam" id="PF07733"/>
    </source>
</evidence>
<dbReference type="GO" id="GO:0006260">
    <property type="term" value="P:DNA replication"/>
    <property type="evidence" value="ECO:0007669"/>
    <property type="project" value="InterPro"/>
</dbReference>
<dbReference type="GO" id="GO:0016779">
    <property type="term" value="F:nucleotidyltransferase activity"/>
    <property type="evidence" value="ECO:0007669"/>
    <property type="project" value="UniProtKB-KW"/>
</dbReference>
<dbReference type="SUPFAM" id="SSF89550">
    <property type="entry name" value="PHP domain-like"/>
    <property type="match status" value="1"/>
</dbReference>
<dbReference type="InterPro" id="IPR016195">
    <property type="entry name" value="Pol/histidinol_Pase-like"/>
</dbReference>
<dbReference type="Proteomes" id="UP000288086">
    <property type="component" value="Unassembled WGS sequence"/>
</dbReference>
<dbReference type="Pfam" id="PF02811">
    <property type="entry name" value="PHP"/>
    <property type="match status" value="1"/>
</dbReference>
<accession>A0A444J737</accession>
<keyword evidence="5" id="KW-1185">Reference proteome</keyword>
<protein>
    <recommendedName>
        <fullName evidence="1">DNA polymerase III subunit alpha</fullName>
    </recommendedName>
</protein>
<gene>
    <name evidence="4" type="ORF">VT98_10981</name>
</gene>
<name>A0A444J737_9BACT</name>
<dbReference type="PANTHER" id="PTHR32294">
    <property type="entry name" value="DNA POLYMERASE III SUBUNIT ALPHA"/>
    <property type="match status" value="1"/>
</dbReference>
<proteinExistence type="predicted"/>
<dbReference type="AlphaFoldDB" id="A0A444J737"/>
<evidence type="ECO:0000313" key="4">
    <source>
        <dbReference type="EMBL" id="RWX48908.1"/>
    </source>
</evidence>
<evidence type="ECO:0000259" key="2">
    <source>
        <dbReference type="Pfam" id="PF02811"/>
    </source>
</evidence>
<dbReference type="Gene3D" id="3.20.20.140">
    <property type="entry name" value="Metal-dependent hydrolases"/>
    <property type="match status" value="1"/>
</dbReference>
<dbReference type="EMBL" id="MTKP01000098">
    <property type="protein sequence ID" value="RWX48908.1"/>
    <property type="molecule type" value="Genomic_DNA"/>
</dbReference>
<evidence type="ECO:0000256" key="1">
    <source>
        <dbReference type="ARBA" id="ARBA00019114"/>
    </source>
</evidence>
<organism evidence="4 5">
    <name type="scientific">Candidatus Electrothrix communis</name>
    <dbReference type="NCBI Taxonomy" id="1859133"/>
    <lineage>
        <taxon>Bacteria</taxon>
        <taxon>Pseudomonadati</taxon>
        <taxon>Thermodesulfobacteriota</taxon>
        <taxon>Desulfobulbia</taxon>
        <taxon>Desulfobulbales</taxon>
        <taxon>Desulfobulbaceae</taxon>
        <taxon>Candidatus Electrothrix</taxon>
    </lineage>
</organism>
<feature type="domain" description="PHP" evidence="2">
    <location>
        <begin position="2"/>
        <end position="83"/>
    </location>
</feature>
<dbReference type="InterPro" id="IPR004805">
    <property type="entry name" value="DnaE2/DnaE/PolC"/>
</dbReference>
<reference evidence="4 5" key="1">
    <citation type="submission" date="2017-01" db="EMBL/GenBank/DDBJ databases">
        <title>The cable genome- insights into the physiology and evolution of filamentous bacteria capable of sulfide oxidation via long distance electron transfer.</title>
        <authorList>
            <person name="Schreiber L."/>
            <person name="Bjerg J.T."/>
            <person name="Boggild A."/>
            <person name="Van De Vossenberg J."/>
            <person name="Meysman F."/>
            <person name="Nielsen L.P."/>
            <person name="Schramm A."/>
            <person name="Kjeldsen K.U."/>
        </authorList>
    </citation>
    <scope>NUCLEOTIDE SEQUENCE [LARGE SCALE GENOMIC DNA]</scope>
    <source>
        <strain evidence="4">A1</strain>
    </source>
</reference>
<keyword evidence="4" id="KW-0548">Nucleotidyltransferase</keyword>
<feature type="non-terminal residue" evidence="4">
    <location>
        <position position="269"/>
    </location>
</feature>
<comment type="caution">
    <text evidence="4">The sequence shown here is derived from an EMBL/GenBank/DDBJ whole genome shotgun (WGS) entry which is preliminary data.</text>
</comment>
<dbReference type="InterPro" id="IPR004013">
    <property type="entry name" value="PHP_dom"/>
</dbReference>
<keyword evidence="4" id="KW-0808">Transferase</keyword>
<dbReference type="PANTHER" id="PTHR32294:SF0">
    <property type="entry name" value="DNA POLYMERASE III SUBUNIT ALPHA"/>
    <property type="match status" value="1"/>
</dbReference>
<dbReference type="InterPro" id="IPR011708">
    <property type="entry name" value="DNA_pol3_alpha_NTPase_dom"/>
</dbReference>
<dbReference type="Pfam" id="PF07733">
    <property type="entry name" value="DNA_pol3_alpha"/>
    <property type="match status" value="1"/>
</dbReference>
<feature type="domain" description="Bacterial DNA polymerase III alpha subunit NTPase" evidence="3">
    <location>
        <begin position="205"/>
        <end position="268"/>
    </location>
</feature>